<dbReference type="Gene3D" id="3.30.479.30">
    <property type="entry name" value="Band 7 domain"/>
    <property type="match status" value="1"/>
</dbReference>
<name>A0A1G2DWL5_9BACT</name>
<feature type="region of interest" description="Disordered" evidence="1">
    <location>
        <begin position="377"/>
        <end position="397"/>
    </location>
</feature>
<dbReference type="EMBL" id="MHLU01000138">
    <property type="protein sequence ID" value="OGZ17370.1"/>
    <property type="molecule type" value="Genomic_DNA"/>
</dbReference>
<dbReference type="InterPro" id="IPR036013">
    <property type="entry name" value="Band_7/SPFH_dom_sf"/>
</dbReference>
<proteinExistence type="predicted"/>
<dbReference type="Proteomes" id="UP000178106">
    <property type="component" value="Unassembled WGS sequence"/>
</dbReference>
<organism evidence="2 3">
    <name type="scientific">Candidatus Lloydbacteria bacterium RIFOXYC12_FULL_46_25</name>
    <dbReference type="NCBI Taxonomy" id="1798670"/>
    <lineage>
        <taxon>Bacteria</taxon>
        <taxon>Candidatus Lloydiibacteriota</taxon>
    </lineage>
</organism>
<gene>
    <name evidence="2" type="ORF">A2494_00700</name>
</gene>
<sequence length="397" mass="43587">MLTALAIMLGMVAALVLIGVIALPFVAPHLANDPQNPRRYYVFTKVEPNQFKFVMVGGKVHKGLMNFPGYHVSGGNDGPNAYNVIPGATTEPERMNFLEQMIYDRSGHRYVGIIFGNLHTYSFPRVKEVLRPDGTLDIVGKTDTSDHFVLSEQTHRFDVPNVETGGEENVLVTYTGKFTVQIVNPYKAAFVAREQWLQQIIAALRVRGRNYARARTFDQLLGAKEDTSAGGKEAALQNIGSDLIEVNNHIEAGRGSEELWGVRLLRVQVEDIQMTDSKAEESRTKMYVAKRDAEVKQISATAEARAYMTVKAGRAKGDAGYLKSVTDAIHEKGNVAVMLTQQQTQIETAKGANNVFLNVGSGGPVNPIDAAILTELQQMNSSRNPPPKESGGGNKRR</sequence>
<protein>
    <submittedName>
        <fullName evidence="2">Uncharacterized protein</fullName>
    </submittedName>
</protein>
<evidence type="ECO:0000313" key="3">
    <source>
        <dbReference type="Proteomes" id="UP000178106"/>
    </source>
</evidence>
<reference evidence="2 3" key="1">
    <citation type="journal article" date="2016" name="Nat. Commun.">
        <title>Thousands of microbial genomes shed light on interconnected biogeochemical processes in an aquifer system.</title>
        <authorList>
            <person name="Anantharaman K."/>
            <person name="Brown C.T."/>
            <person name="Hug L.A."/>
            <person name="Sharon I."/>
            <person name="Castelle C.J."/>
            <person name="Probst A.J."/>
            <person name="Thomas B.C."/>
            <person name="Singh A."/>
            <person name="Wilkins M.J."/>
            <person name="Karaoz U."/>
            <person name="Brodie E.L."/>
            <person name="Williams K.H."/>
            <person name="Hubbard S.S."/>
            <person name="Banfield J.F."/>
        </authorList>
    </citation>
    <scope>NUCLEOTIDE SEQUENCE [LARGE SCALE GENOMIC DNA]</scope>
</reference>
<evidence type="ECO:0000256" key="1">
    <source>
        <dbReference type="SAM" id="MobiDB-lite"/>
    </source>
</evidence>
<evidence type="ECO:0000313" key="2">
    <source>
        <dbReference type="EMBL" id="OGZ17370.1"/>
    </source>
</evidence>
<dbReference type="AlphaFoldDB" id="A0A1G2DWL5"/>
<accession>A0A1G2DWL5</accession>
<comment type="caution">
    <text evidence="2">The sequence shown here is derived from an EMBL/GenBank/DDBJ whole genome shotgun (WGS) entry which is preliminary data.</text>
</comment>